<dbReference type="EMBL" id="MVIM01000015">
    <property type="protein sequence ID" value="ORB62631.1"/>
    <property type="molecule type" value="Genomic_DNA"/>
</dbReference>
<keyword evidence="2" id="KW-1185">Reference proteome</keyword>
<dbReference type="STRING" id="75922.BST47_23295"/>
<comment type="caution">
    <text evidence="1">The sequence shown here is derived from an EMBL/GenBank/DDBJ whole genome shotgun (WGS) entry which is preliminary data.</text>
</comment>
<proteinExistence type="predicted"/>
<dbReference type="AlphaFoldDB" id="A0A1X0JIK4"/>
<gene>
    <name evidence="1" type="ORF">BST47_23295</name>
</gene>
<dbReference type="OrthoDB" id="3786994at2"/>
<sequence>MSRMPEVYRAPMRSRRDDIDPRSTVGRALAKGVVGFGDAGADDRLDRRVARFADVADGSFVWTRDADGLFWLGRIEGPLFYDDAGAAVDLVHVRPCRWIAEPVLEPEVPSAVLATFARGGRNFQQTHDQEVGEQTAAIWRMRRPAC</sequence>
<reference evidence="1 2" key="1">
    <citation type="submission" date="2017-02" db="EMBL/GenBank/DDBJ databases">
        <title>The new phylogeny of genus Mycobacterium.</title>
        <authorList>
            <person name="Tortoli E."/>
            <person name="Trovato A."/>
            <person name="Cirillo D.M."/>
        </authorList>
    </citation>
    <scope>NUCLEOTIDE SEQUENCE [LARGE SCALE GENOMIC DNA]</scope>
    <source>
        <strain evidence="1 2">DSM 44338</strain>
    </source>
</reference>
<accession>A0A1X0JIK4</accession>
<evidence type="ECO:0000313" key="1">
    <source>
        <dbReference type="EMBL" id="ORB62631.1"/>
    </source>
</evidence>
<organism evidence="1 2">
    <name type="scientific">Mycolicibacterium tusciae</name>
    <dbReference type="NCBI Taxonomy" id="75922"/>
    <lineage>
        <taxon>Bacteria</taxon>
        <taxon>Bacillati</taxon>
        <taxon>Actinomycetota</taxon>
        <taxon>Actinomycetes</taxon>
        <taxon>Mycobacteriales</taxon>
        <taxon>Mycobacteriaceae</taxon>
        <taxon>Mycolicibacterium</taxon>
    </lineage>
</organism>
<protein>
    <submittedName>
        <fullName evidence="1">GAF domain-containing protein</fullName>
    </submittedName>
</protein>
<evidence type="ECO:0000313" key="2">
    <source>
        <dbReference type="Proteomes" id="UP000192411"/>
    </source>
</evidence>
<dbReference type="Proteomes" id="UP000192411">
    <property type="component" value="Unassembled WGS sequence"/>
</dbReference>
<name>A0A1X0JIK4_9MYCO</name>